<dbReference type="Proteomes" id="UP000003448">
    <property type="component" value="Unassembled WGS sequence"/>
</dbReference>
<comment type="caution">
    <text evidence="1">The sequence shown here is derived from an EMBL/GenBank/DDBJ whole genome shotgun (WGS) entry which is preliminary data.</text>
</comment>
<gene>
    <name evidence="1" type="ORF">MILUP08_46857</name>
</gene>
<name>I0LE17_9ACTN</name>
<protein>
    <submittedName>
        <fullName evidence="1">Uncharacterized protein</fullName>
    </submittedName>
</protein>
<accession>I0LE17</accession>
<evidence type="ECO:0000313" key="1">
    <source>
        <dbReference type="EMBL" id="CCH22064.1"/>
    </source>
</evidence>
<dbReference type="EMBL" id="CAIE01000046">
    <property type="protein sequence ID" value="CCH22064.1"/>
    <property type="molecule type" value="Genomic_DNA"/>
</dbReference>
<keyword evidence="2" id="KW-1185">Reference proteome</keyword>
<organism evidence="1 2">
    <name type="scientific">Micromonospora lupini str. Lupac 08</name>
    <dbReference type="NCBI Taxonomy" id="1150864"/>
    <lineage>
        <taxon>Bacteria</taxon>
        <taxon>Bacillati</taxon>
        <taxon>Actinomycetota</taxon>
        <taxon>Actinomycetes</taxon>
        <taxon>Micromonosporales</taxon>
        <taxon>Micromonosporaceae</taxon>
        <taxon>Micromonospora</taxon>
    </lineage>
</organism>
<reference evidence="2" key="1">
    <citation type="journal article" date="2012" name="J. Bacteriol.">
        <title>Genome Sequence of Micromonospora lupini Lupac 08, Isolated from Root Nodules of Lupinus angustifolius.</title>
        <authorList>
            <person name="Alonso-Vega P."/>
            <person name="Normand P."/>
            <person name="Bacigalupe R."/>
            <person name="Pujic P."/>
            <person name="Lajus A."/>
            <person name="Vallenet D."/>
            <person name="Carro L."/>
            <person name="Coll P."/>
            <person name="Trujillo M.E."/>
        </authorList>
    </citation>
    <scope>NUCLEOTIDE SEQUENCE [LARGE SCALE GENOMIC DNA]</scope>
    <source>
        <strain evidence="2">Lupac 08</strain>
    </source>
</reference>
<proteinExistence type="predicted"/>
<dbReference type="AlphaFoldDB" id="I0LE17"/>
<evidence type="ECO:0000313" key="2">
    <source>
        <dbReference type="Proteomes" id="UP000003448"/>
    </source>
</evidence>
<sequence length="148" mass="16057">MGHHPWAFRSVSPPLSRRALLLRYLTVFAVSNRVSRSVVLRTGWSRRTHAAANRCVRSSDSAGRPLRSPAVSPGSLPVVNLTRSVPLHQIRLAADPVSPARTVSAEANPCLTRLPARSGAPGLSPCLPRSALAERKLRVRGFDRQIDG</sequence>